<comment type="caution">
    <text evidence="1">The sequence shown here is derived from an EMBL/GenBank/DDBJ whole genome shotgun (WGS) entry which is preliminary data.</text>
</comment>
<accession>A0AC61RF14</accession>
<dbReference type="EMBL" id="SRYB01000019">
    <property type="protein sequence ID" value="TGY77879.1"/>
    <property type="molecule type" value="Genomic_DNA"/>
</dbReference>
<sequence length="116" mass="12957">MQAIVIKTGEVVEVEKTATYCATWSGNKQIYNESELLFEPSTKIDGWVARNATGKILFFKGKQAPSKPNYEKLPKQWHGSAPPDNGIPIVPQSAFPEVTWDSEPLEVTIIIKPKEK</sequence>
<organism evidence="1 2">
    <name type="scientific">Lepagella muris</name>
    <dbReference type="NCBI Taxonomy" id="3032870"/>
    <lineage>
        <taxon>Bacteria</taxon>
        <taxon>Pseudomonadati</taxon>
        <taxon>Bacteroidota</taxon>
        <taxon>Bacteroidia</taxon>
        <taxon>Bacteroidales</taxon>
        <taxon>Muribaculaceae</taxon>
        <taxon>Lepagella</taxon>
    </lineage>
</organism>
<reference evidence="1" key="1">
    <citation type="submission" date="2019-04" db="EMBL/GenBank/DDBJ databases">
        <title>Microbes associate with the intestines of laboratory mice.</title>
        <authorList>
            <person name="Navarre W."/>
            <person name="Wong E."/>
            <person name="Huang K."/>
            <person name="Tropini C."/>
            <person name="Ng K."/>
            <person name="Yu B."/>
        </authorList>
    </citation>
    <scope>NUCLEOTIDE SEQUENCE</scope>
    <source>
        <strain evidence="1">NM04_E33</strain>
    </source>
</reference>
<gene>
    <name evidence="1" type="ORF">E5331_12820</name>
</gene>
<proteinExistence type="predicted"/>
<keyword evidence="2" id="KW-1185">Reference proteome</keyword>
<evidence type="ECO:0000313" key="1">
    <source>
        <dbReference type="EMBL" id="TGY77879.1"/>
    </source>
</evidence>
<evidence type="ECO:0000313" key="2">
    <source>
        <dbReference type="Proteomes" id="UP000306319"/>
    </source>
</evidence>
<protein>
    <submittedName>
        <fullName evidence="1">Uncharacterized protein</fullName>
    </submittedName>
</protein>
<name>A0AC61RF14_9BACT</name>
<dbReference type="Proteomes" id="UP000306319">
    <property type="component" value="Unassembled WGS sequence"/>
</dbReference>